<dbReference type="RefSeq" id="WP_050355535.1">
    <property type="nucleotide sequence ID" value="NZ_LGSS01000009.1"/>
</dbReference>
<comment type="caution">
    <text evidence="1">The sequence shown here is derived from an EMBL/GenBank/DDBJ whole genome shotgun (WGS) entry which is preliminary data.</text>
</comment>
<protein>
    <submittedName>
        <fullName evidence="1">Calcineurin-like phosphoesterase superfamily</fullName>
    </submittedName>
</protein>
<organism evidence="1 2">
    <name type="scientific">Gottschalkia purinilytica</name>
    <name type="common">Clostridium purinilyticum</name>
    <dbReference type="NCBI Taxonomy" id="1503"/>
    <lineage>
        <taxon>Bacteria</taxon>
        <taxon>Bacillati</taxon>
        <taxon>Bacillota</taxon>
        <taxon>Tissierellia</taxon>
        <taxon>Tissierellales</taxon>
        <taxon>Gottschalkiaceae</taxon>
        <taxon>Gottschalkia</taxon>
    </lineage>
</organism>
<gene>
    <name evidence="1" type="ORF">CLPU_9c00630</name>
</gene>
<dbReference type="SUPFAM" id="SSF56300">
    <property type="entry name" value="Metallo-dependent phosphatases"/>
    <property type="match status" value="1"/>
</dbReference>
<evidence type="ECO:0000313" key="2">
    <source>
        <dbReference type="Proteomes" id="UP000037267"/>
    </source>
</evidence>
<dbReference type="InterPro" id="IPR029052">
    <property type="entry name" value="Metallo-depent_PP-like"/>
</dbReference>
<reference evidence="2" key="1">
    <citation type="submission" date="2015-07" db="EMBL/GenBank/DDBJ databases">
        <title>Draft genome sequence of the purine-degrading Gottschalkia purinilyticum DSM 1384 (formerly Clostridium purinilyticum).</title>
        <authorList>
            <person name="Poehlein A."/>
            <person name="Schiel-Bengelsdorf B."/>
            <person name="Bengelsdorf F.R."/>
            <person name="Daniel R."/>
            <person name="Duerre P."/>
        </authorList>
    </citation>
    <scope>NUCLEOTIDE SEQUENCE [LARGE SCALE GENOMIC DNA]</scope>
    <source>
        <strain evidence="2">DSM 1384</strain>
    </source>
</reference>
<evidence type="ECO:0000313" key="1">
    <source>
        <dbReference type="EMBL" id="KNF08167.1"/>
    </source>
</evidence>
<dbReference type="EMBL" id="LGSS01000009">
    <property type="protein sequence ID" value="KNF08167.1"/>
    <property type="molecule type" value="Genomic_DNA"/>
</dbReference>
<accession>A0A0L0W9P6</accession>
<dbReference type="Gene3D" id="3.60.21.10">
    <property type="match status" value="1"/>
</dbReference>
<proteinExistence type="predicted"/>
<name>A0A0L0W9P6_GOTPU</name>
<sequence length="416" mass="48354">MGRFRVAVVSDINANIYALNSFLSFIDSGDIKIDYIFNLGNFTQRGPHPCEVFDVVMNDDRFINILGPSEYSILGKNNDSKSINDSNLHQDWIVDKLGDKRINKLKNLSTSKVLEILGQKILLVHTDNLKGLDWESRLLVSIMDKYRTEQLENNEVFSFDYIFCGNTNTQDLDVFTHPLSFPSRTLTVVNPGDLGCLINNLSSFTIIDFEDNKADISFKRVTFDLDNLIKDMYDNNVPNKEDILYSSYKIKNVDRILRSKDFLRDHVKNQGNMSIELLDLHNHDTEFFEKIVSLVSEKSKYFEFSCWEDNISLIDEIKNYIDCDIRKKEYYNDRFQLYCKGKISKDIINLIKSNSLDNNGNLKWCSISLSDSLDKSSTKFHLSNHDLKYQLFNLDEKDVECIISLINDENLHYKIY</sequence>
<dbReference type="AlphaFoldDB" id="A0A0L0W9P6"/>
<dbReference type="STRING" id="1503.CLPU_9c00630"/>
<dbReference type="OrthoDB" id="9800565at2"/>
<keyword evidence="2" id="KW-1185">Reference proteome</keyword>
<dbReference type="Proteomes" id="UP000037267">
    <property type="component" value="Unassembled WGS sequence"/>
</dbReference>